<organism evidence="5 6">
    <name type="scientific">Pseudomonas putida (strain GB-1)</name>
    <dbReference type="NCBI Taxonomy" id="76869"/>
    <lineage>
        <taxon>Bacteria</taxon>
        <taxon>Pseudomonadati</taxon>
        <taxon>Pseudomonadota</taxon>
        <taxon>Gammaproteobacteria</taxon>
        <taxon>Pseudomonadales</taxon>
        <taxon>Pseudomonadaceae</taxon>
        <taxon>Pseudomonas</taxon>
    </lineage>
</organism>
<dbReference type="eggNOG" id="COG2850">
    <property type="taxonomic scope" value="Bacteria"/>
</dbReference>
<reference evidence="5 6" key="1">
    <citation type="submission" date="2008-01" db="EMBL/GenBank/DDBJ databases">
        <title>Complete sequence of Pseudomonas putida GB-1.</title>
        <authorList>
            <consortium name="US DOE Joint Genome Institute"/>
            <person name="Copeland A."/>
            <person name="Lucas S."/>
            <person name="Lapidus A."/>
            <person name="Barry K."/>
            <person name="Glavina del Rio T."/>
            <person name="Dalin E."/>
            <person name="Tice H."/>
            <person name="Pitluck S."/>
            <person name="Bruce D."/>
            <person name="Goodwin L."/>
            <person name="Chertkov O."/>
            <person name="Brettin T."/>
            <person name="Detter J.C."/>
            <person name="Han C."/>
            <person name="Kuske C.R."/>
            <person name="Schmutz J."/>
            <person name="Larimer F."/>
            <person name="Land M."/>
            <person name="Hauser L."/>
            <person name="Kyrpides N."/>
            <person name="Kim E."/>
            <person name="McCarthy J.K."/>
            <person name="Richardson P."/>
        </authorList>
    </citation>
    <scope>NUCLEOTIDE SEQUENCE [LARGE SCALE GENOMIC DNA]</scope>
    <source>
        <strain evidence="5 6">GB-1</strain>
    </source>
</reference>
<evidence type="ECO:0000256" key="3">
    <source>
        <dbReference type="ARBA" id="ARBA00023004"/>
    </source>
</evidence>
<feature type="domain" description="JmjC" evidence="4">
    <location>
        <begin position="80"/>
        <end position="240"/>
    </location>
</feature>
<dbReference type="PANTHER" id="PTHR13096">
    <property type="entry name" value="MINA53 MYC INDUCED NUCLEAR ANTIGEN"/>
    <property type="match status" value="1"/>
</dbReference>
<dbReference type="HOGENOM" id="CLU_060700_1_0_6"/>
<dbReference type="KEGG" id="ppg:PputGB1_3174"/>
<dbReference type="Proteomes" id="UP000002157">
    <property type="component" value="Chromosome"/>
</dbReference>
<dbReference type="PANTHER" id="PTHR13096:SF8">
    <property type="entry name" value="RIBOSOMAL OXYGENASE 1"/>
    <property type="match status" value="1"/>
</dbReference>
<dbReference type="Gene3D" id="2.60.120.650">
    <property type="entry name" value="Cupin"/>
    <property type="match status" value="1"/>
</dbReference>
<name>B0KHI4_PSEPG</name>
<dbReference type="RefSeq" id="WP_012272795.1">
    <property type="nucleotide sequence ID" value="NC_010322.1"/>
</dbReference>
<accession>B0KHI4</accession>
<sequence>MDRMDFALPEMDFFIRSAFQKKPFVFESVTGHQLVGWGEINNLLEKDILDYPRIRLANDGIPSERGFKGFVTYTLTVTGETSPHINRYNLLKRLQTGSTLIIDRCQAFFERAQQAASYLSTHLRCRSGANLYCAWSSTPSFGAHFDNHDVIAVQIEGVKRWEVYAPTRPYPLLNDKSFDQTPPAGEPMLCHTLTPGQAIYVPAGYWHNVFTETERSMHISFPVVRPRKIDLIRMVLERLEASAELREPIAHGSDAIGNARLSGVLYACLANIDIDEWEAAVVEDCMQGRDIKFNLPDIRTRDA</sequence>
<dbReference type="InterPro" id="IPR003347">
    <property type="entry name" value="JmjC_dom"/>
</dbReference>
<evidence type="ECO:0000256" key="2">
    <source>
        <dbReference type="ARBA" id="ARBA00022723"/>
    </source>
</evidence>
<keyword evidence="3" id="KW-0408">Iron</keyword>
<proteinExistence type="predicted"/>
<protein>
    <submittedName>
        <fullName evidence="5">Cupin 4 family protein</fullName>
    </submittedName>
</protein>
<dbReference type="SUPFAM" id="SSF51197">
    <property type="entry name" value="Clavaminate synthase-like"/>
    <property type="match status" value="1"/>
</dbReference>
<evidence type="ECO:0000313" key="5">
    <source>
        <dbReference type="EMBL" id="ABY99066.1"/>
    </source>
</evidence>
<comment type="cofactor">
    <cofactor evidence="1">
        <name>Fe(2+)</name>
        <dbReference type="ChEBI" id="CHEBI:29033"/>
    </cofactor>
</comment>
<dbReference type="SMART" id="SM00558">
    <property type="entry name" value="JmjC"/>
    <property type="match status" value="1"/>
</dbReference>
<dbReference type="GO" id="GO:0046872">
    <property type="term" value="F:metal ion binding"/>
    <property type="evidence" value="ECO:0007669"/>
    <property type="project" value="UniProtKB-KW"/>
</dbReference>
<dbReference type="EMBL" id="CP000926">
    <property type="protein sequence ID" value="ABY99066.1"/>
    <property type="molecule type" value="Genomic_DNA"/>
</dbReference>
<evidence type="ECO:0000256" key="1">
    <source>
        <dbReference type="ARBA" id="ARBA00001954"/>
    </source>
</evidence>
<evidence type="ECO:0000259" key="4">
    <source>
        <dbReference type="PROSITE" id="PS51184"/>
    </source>
</evidence>
<keyword evidence="2" id="KW-0479">Metal-binding</keyword>
<gene>
    <name evidence="5" type="ordered locus">PputGB1_3174</name>
</gene>
<dbReference type="InterPro" id="IPR039994">
    <property type="entry name" value="NO66-like"/>
</dbReference>
<evidence type="ECO:0000313" key="6">
    <source>
        <dbReference type="Proteomes" id="UP000002157"/>
    </source>
</evidence>
<dbReference type="Pfam" id="PF08007">
    <property type="entry name" value="JmjC_2"/>
    <property type="match status" value="1"/>
</dbReference>
<dbReference type="AlphaFoldDB" id="B0KHI4"/>
<dbReference type="PROSITE" id="PS51184">
    <property type="entry name" value="JMJC"/>
    <property type="match status" value="1"/>
</dbReference>